<dbReference type="CDD" id="cd00599">
    <property type="entry name" value="GH25_muramidase"/>
    <property type="match status" value="1"/>
</dbReference>
<dbReference type="PROSITE" id="PS51904">
    <property type="entry name" value="GLYCOSYL_HYDROL_F25_2"/>
    <property type="match status" value="1"/>
</dbReference>
<dbReference type="GO" id="GO:0003796">
    <property type="term" value="F:lysozyme activity"/>
    <property type="evidence" value="ECO:0007669"/>
    <property type="project" value="InterPro"/>
</dbReference>
<dbReference type="Proteomes" id="UP000030988">
    <property type="component" value="Unassembled WGS sequence"/>
</dbReference>
<dbReference type="OrthoDB" id="9798192at2"/>
<dbReference type="RefSeq" id="WP_039097152.1">
    <property type="nucleotide sequence ID" value="NZ_JTDN01000002.1"/>
</dbReference>
<dbReference type="GO" id="GO:0009253">
    <property type="term" value="P:peptidoglycan catabolic process"/>
    <property type="evidence" value="ECO:0007669"/>
    <property type="project" value="InterPro"/>
</dbReference>
<proteinExistence type="inferred from homology"/>
<reference evidence="2 3" key="1">
    <citation type="submission" date="2014-11" db="EMBL/GenBank/DDBJ databases">
        <title>Draft genome sequence of Kirrobacter mercurialis.</title>
        <authorList>
            <person name="Coil D.A."/>
            <person name="Eisen J.A."/>
        </authorList>
    </citation>
    <scope>NUCLEOTIDE SEQUENCE [LARGE SCALE GENOMIC DNA]</scope>
    <source>
        <strain evidence="2 3">Coronado</strain>
    </source>
</reference>
<evidence type="ECO:0000313" key="3">
    <source>
        <dbReference type="Proteomes" id="UP000030988"/>
    </source>
</evidence>
<dbReference type="InterPro" id="IPR002053">
    <property type="entry name" value="Glyco_hydro_25"/>
</dbReference>
<dbReference type="InterPro" id="IPR017853">
    <property type="entry name" value="GH"/>
</dbReference>
<comment type="caution">
    <text evidence="2">The sequence shown here is derived from an EMBL/GenBank/DDBJ whole genome shotgun (WGS) entry which is preliminary data.</text>
</comment>
<dbReference type="Gene3D" id="3.20.20.80">
    <property type="entry name" value="Glycosidases"/>
    <property type="match status" value="1"/>
</dbReference>
<accession>A0A0B2BTE7</accession>
<comment type="similarity">
    <text evidence="1">Belongs to the glycosyl hydrolase 25 family.</text>
</comment>
<dbReference type="AlphaFoldDB" id="A0A0B2BTE7"/>
<name>A0A0B2BTE7_9SPHN</name>
<evidence type="ECO:0008006" key="4">
    <source>
        <dbReference type="Google" id="ProtNLM"/>
    </source>
</evidence>
<gene>
    <name evidence="2" type="ORF">PK98_12210</name>
</gene>
<protein>
    <recommendedName>
        <fullName evidence="4">Lysozyme</fullName>
    </recommendedName>
</protein>
<dbReference type="EMBL" id="JTDN01000002">
    <property type="protein sequence ID" value="KHL24699.1"/>
    <property type="molecule type" value="Genomic_DNA"/>
</dbReference>
<organism evidence="2 3">
    <name type="scientific">Croceibacterium mercuriale</name>
    <dbReference type="NCBI Taxonomy" id="1572751"/>
    <lineage>
        <taxon>Bacteria</taxon>
        <taxon>Pseudomonadati</taxon>
        <taxon>Pseudomonadota</taxon>
        <taxon>Alphaproteobacteria</taxon>
        <taxon>Sphingomonadales</taxon>
        <taxon>Erythrobacteraceae</taxon>
        <taxon>Croceibacterium</taxon>
    </lineage>
</organism>
<evidence type="ECO:0000313" key="2">
    <source>
        <dbReference type="EMBL" id="KHL24699.1"/>
    </source>
</evidence>
<dbReference type="SUPFAM" id="SSF51445">
    <property type="entry name" value="(Trans)glycosidases"/>
    <property type="match status" value="1"/>
</dbReference>
<keyword evidence="3" id="KW-1185">Reference proteome</keyword>
<evidence type="ECO:0000256" key="1">
    <source>
        <dbReference type="ARBA" id="ARBA00010646"/>
    </source>
</evidence>
<dbReference type="STRING" id="1572751.PK98_12210"/>
<dbReference type="Pfam" id="PF01183">
    <property type="entry name" value="Glyco_hydro_25"/>
    <property type="match status" value="1"/>
</dbReference>
<sequence>MGRRATWWQARRWQVALAAVLLCVPAAAWGWWQAVHWTPDPTAFPVQGVLLGAGDGPVDLRVLAATGARFAYLEASRGATGRDPRFAQGLAAGQAAGLSMGALHLYDPCAPADSQAANFVITVPRDPRLLPPAVALTQSADTCADPVAAAGLEGELTTFLNQIERHAGAPAILAISPEFEERHALAGRFDRGLWLTGDWLQPGYAGRPWTLWTANDAYRSEAADAPLRWVVAQP</sequence>
<dbReference type="GO" id="GO:0016998">
    <property type="term" value="P:cell wall macromolecule catabolic process"/>
    <property type="evidence" value="ECO:0007669"/>
    <property type="project" value="InterPro"/>
</dbReference>